<dbReference type="InterPro" id="IPR017441">
    <property type="entry name" value="Protein_kinase_ATP_BS"/>
</dbReference>
<dbReference type="InterPro" id="IPR000719">
    <property type="entry name" value="Prot_kinase_dom"/>
</dbReference>
<keyword evidence="6 12" id="KW-0067">ATP-binding</keyword>
<reference evidence="15 16" key="1">
    <citation type="submission" date="2024-06" db="EMBL/GenBank/DDBJ databases">
        <title>The draft genome of Grus japonensis, version 3.</title>
        <authorList>
            <person name="Nabeshima K."/>
            <person name="Suzuki S."/>
            <person name="Onuma M."/>
        </authorList>
    </citation>
    <scope>NUCLEOTIDE SEQUENCE [LARGE SCALE GENOMIC DNA]</scope>
    <source>
        <strain evidence="15 16">451A</strain>
    </source>
</reference>
<dbReference type="FunFam" id="3.30.200.20:FF:000131">
    <property type="entry name" value="Dual specificity protein kinase TTK"/>
    <property type="match status" value="1"/>
</dbReference>
<feature type="region of interest" description="Disordered" evidence="13">
    <location>
        <begin position="613"/>
        <end position="644"/>
    </location>
</feature>
<evidence type="ECO:0000256" key="2">
    <source>
        <dbReference type="ARBA" id="ARBA00022527"/>
    </source>
</evidence>
<evidence type="ECO:0000259" key="14">
    <source>
        <dbReference type="PROSITE" id="PS50011"/>
    </source>
</evidence>
<dbReference type="AlphaFoldDB" id="A0ABC9WL15"/>
<dbReference type="Gene3D" id="3.30.200.20">
    <property type="entry name" value="Phosphorylase Kinase, domain 1"/>
    <property type="match status" value="1"/>
</dbReference>
<dbReference type="GO" id="GO:0004713">
    <property type="term" value="F:protein tyrosine kinase activity"/>
    <property type="evidence" value="ECO:0007669"/>
    <property type="project" value="UniProtKB-KW"/>
</dbReference>
<evidence type="ECO:0000256" key="3">
    <source>
        <dbReference type="ARBA" id="ARBA00022679"/>
    </source>
</evidence>
<dbReference type="InterPro" id="IPR027084">
    <property type="entry name" value="Mps1_cat"/>
</dbReference>
<dbReference type="PROSITE" id="PS00107">
    <property type="entry name" value="PROTEIN_KINASE_ATP"/>
    <property type="match status" value="1"/>
</dbReference>
<dbReference type="InterPro" id="IPR011009">
    <property type="entry name" value="Kinase-like_dom_sf"/>
</dbReference>
<comment type="catalytic activity">
    <reaction evidence="8">
        <text>L-seryl-[protein] + ATP = O-phospho-L-seryl-[protein] + ADP + H(+)</text>
        <dbReference type="Rhea" id="RHEA:17989"/>
        <dbReference type="Rhea" id="RHEA-COMP:9863"/>
        <dbReference type="Rhea" id="RHEA-COMP:11604"/>
        <dbReference type="ChEBI" id="CHEBI:15378"/>
        <dbReference type="ChEBI" id="CHEBI:29999"/>
        <dbReference type="ChEBI" id="CHEBI:30616"/>
        <dbReference type="ChEBI" id="CHEBI:83421"/>
        <dbReference type="ChEBI" id="CHEBI:456216"/>
        <dbReference type="EC" id="2.7.12.1"/>
    </reaction>
</comment>
<feature type="domain" description="Protein kinase" evidence="14">
    <location>
        <begin position="717"/>
        <end position="983"/>
    </location>
</feature>
<evidence type="ECO:0000256" key="9">
    <source>
        <dbReference type="ARBA" id="ARBA00049308"/>
    </source>
</evidence>
<dbReference type="Gene3D" id="1.25.40.10">
    <property type="entry name" value="Tetratricopeptide repeat domain"/>
    <property type="match status" value="1"/>
</dbReference>
<dbReference type="InterPro" id="IPR008271">
    <property type="entry name" value="Ser/Thr_kinase_AS"/>
</dbReference>
<dbReference type="PANTHER" id="PTHR22974">
    <property type="entry name" value="MIXED LINEAGE PROTEIN KINASE"/>
    <property type="match status" value="1"/>
</dbReference>
<dbReference type="InterPro" id="IPR011990">
    <property type="entry name" value="TPR-like_helical_dom_sf"/>
</dbReference>
<dbReference type="PANTHER" id="PTHR22974:SF21">
    <property type="entry name" value="DUAL SPECIFICITY PROTEIN KINASE TTK"/>
    <property type="match status" value="1"/>
</dbReference>
<keyword evidence="4 12" id="KW-0547">Nucleotide-binding</keyword>
<comment type="caution">
    <text evidence="15">The sequence shown here is derived from an EMBL/GenBank/DDBJ whole genome shotgun (WGS) entry which is preliminary data.</text>
</comment>
<comment type="catalytic activity">
    <reaction evidence="9">
        <text>L-threonyl-[protein] + ATP = O-phospho-L-threonyl-[protein] + ADP + H(+)</text>
        <dbReference type="Rhea" id="RHEA:46608"/>
        <dbReference type="Rhea" id="RHEA-COMP:11060"/>
        <dbReference type="Rhea" id="RHEA-COMP:11605"/>
        <dbReference type="ChEBI" id="CHEBI:15378"/>
        <dbReference type="ChEBI" id="CHEBI:30013"/>
        <dbReference type="ChEBI" id="CHEBI:30616"/>
        <dbReference type="ChEBI" id="CHEBI:61977"/>
        <dbReference type="ChEBI" id="CHEBI:456216"/>
        <dbReference type="EC" id="2.7.12.1"/>
    </reaction>
</comment>
<dbReference type="SMART" id="SM00220">
    <property type="entry name" value="S_TKc"/>
    <property type="match status" value="1"/>
</dbReference>
<evidence type="ECO:0000313" key="16">
    <source>
        <dbReference type="Proteomes" id="UP001623348"/>
    </source>
</evidence>
<dbReference type="PROSITE" id="PS50011">
    <property type="entry name" value="PROTEIN_KINASE_DOM"/>
    <property type="match status" value="1"/>
</dbReference>
<evidence type="ECO:0000256" key="10">
    <source>
        <dbReference type="ARBA" id="ARBA00051680"/>
    </source>
</evidence>
<dbReference type="GO" id="GO:0004712">
    <property type="term" value="F:protein serine/threonine/tyrosine kinase activity"/>
    <property type="evidence" value="ECO:0007669"/>
    <property type="project" value="UniProtKB-EC"/>
</dbReference>
<dbReference type="CDD" id="cd14131">
    <property type="entry name" value="PKc_Mps1"/>
    <property type="match status" value="1"/>
</dbReference>
<evidence type="ECO:0000256" key="4">
    <source>
        <dbReference type="ARBA" id="ARBA00022741"/>
    </source>
</evidence>
<dbReference type="GO" id="GO:0098813">
    <property type="term" value="P:nuclear chromosome segregation"/>
    <property type="evidence" value="ECO:0007669"/>
    <property type="project" value="UniProtKB-ARBA"/>
</dbReference>
<evidence type="ECO:0000313" key="15">
    <source>
        <dbReference type="EMBL" id="GAB0186163.1"/>
    </source>
</evidence>
<protein>
    <recommendedName>
        <fullName evidence="11">Dual specificity protein kinase TTK</fullName>
        <ecNumber evidence="1">2.7.12.1</ecNumber>
    </recommendedName>
</protein>
<dbReference type="EMBL" id="BAAFJT010000003">
    <property type="protein sequence ID" value="GAB0186163.1"/>
    <property type="molecule type" value="Genomic_DNA"/>
</dbReference>
<feature type="compositionally biased region" description="Basic and acidic residues" evidence="13">
    <location>
        <begin position="547"/>
        <end position="565"/>
    </location>
</feature>
<dbReference type="GO" id="GO:0000280">
    <property type="term" value="P:nuclear division"/>
    <property type="evidence" value="ECO:0007669"/>
    <property type="project" value="UniProtKB-ARBA"/>
</dbReference>
<dbReference type="Proteomes" id="UP001623348">
    <property type="component" value="Unassembled WGS sequence"/>
</dbReference>
<evidence type="ECO:0000256" key="8">
    <source>
        <dbReference type="ARBA" id="ARBA00049003"/>
    </source>
</evidence>
<evidence type="ECO:0000256" key="1">
    <source>
        <dbReference type="ARBA" id="ARBA00013203"/>
    </source>
</evidence>
<evidence type="ECO:0000256" key="6">
    <source>
        <dbReference type="ARBA" id="ARBA00022840"/>
    </source>
</evidence>
<dbReference type="Pfam" id="PF00069">
    <property type="entry name" value="Pkinase"/>
    <property type="match status" value="1"/>
</dbReference>
<evidence type="ECO:0000256" key="11">
    <source>
        <dbReference type="ARBA" id="ARBA00074660"/>
    </source>
</evidence>
<comment type="catalytic activity">
    <reaction evidence="10">
        <text>L-tyrosyl-[protein] + ATP = O-phospho-L-tyrosyl-[protein] + ADP + H(+)</text>
        <dbReference type="Rhea" id="RHEA:10596"/>
        <dbReference type="Rhea" id="RHEA-COMP:10136"/>
        <dbReference type="Rhea" id="RHEA-COMP:20101"/>
        <dbReference type="ChEBI" id="CHEBI:15378"/>
        <dbReference type="ChEBI" id="CHEBI:30616"/>
        <dbReference type="ChEBI" id="CHEBI:46858"/>
        <dbReference type="ChEBI" id="CHEBI:61978"/>
        <dbReference type="ChEBI" id="CHEBI:456216"/>
        <dbReference type="EC" id="2.7.12.1"/>
    </reaction>
</comment>
<feature type="binding site" evidence="12">
    <location>
        <position position="745"/>
    </location>
    <ligand>
        <name>ATP</name>
        <dbReference type="ChEBI" id="CHEBI:30616"/>
    </ligand>
</feature>
<keyword evidence="16" id="KW-1185">Reference proteome</keyword>
<gene>
    <name evidence="15" type="ORF">GRJ2_001081600</name>
</gene>
<keyword evidence="2" id="KW-0723">Serine/threonine-protein kinase</keyword>
<evidence type="ECO:0000256" key="5">
    <source>
        <dbReference type="ARBA" id="ARBA00022777"/>
    </source>
</evidence>
<evidence type="ECO:0000256" key="12">
    <source>
        <dbReference type="PROSITE-ProRule" id="PRU10141"/>
    </source>
</evidence>
<dbReference type="EC" id="2.7.12.1" evidence="1"/>
<dbReference type="GO" id="GO:0005524">
    <property type="term" value="F:ATP binding"/>
    <property type="evidence" value="ECO:0007669"/>
    <property type="project" value="UniProtKB-UniRule"/>
</dbReference>
<dbReference type="SUPFAM" id="SSF56112">
    <property type="entry name" value="Protein kinase-like (PK-like)"/>
    <property type="match status" value="1"/>
</dbReference>
<dbReference type="GO" id="GO:1901991">
    <property type="term" value="P:negative regulation of mitotic cell cycle phase transition"/>
    <property type="evidence" value="ECO:0007669"/>
    <property type="project" value="UniProtKB-ARBA"/>
</dbReference>
<evidence type="ECO:0000256" key="13">
    <source>
        <dbReference type="SAM" id="MobiDB-lite"/>
    </source>
</evidence>
<dbReference type="FunFam" id="1.25.40.10:FF:000101">
    <property type="entry name" value="Dual specificity protein kinase TTK"/>
    <property type="match status" value="1"/>
</dbReference>
<dbReference type="SUPFAM" id="SSF48452">
    <property type="entry name" value="TPR-like"/>
    <property type="match status" value="1"/>
</dbReference>
<dbReference type="FunFam" id="1.10.510.10:FF:000308">
    <property type="entry name" value="Dual specificity protein kinase TTK"/>
    <property type="match status" value="1"/>
</dbReference>
<dbReference type="GO" id="GO:0004674">
    <property type="term" value="F:protein serine/threonine kinase activity"/>
    <property type="evidence" value="ECO:0007669"/>
    <property type="project" value="UniProtKB-KW"/>
</dbReference>
<proteinExistence type="predicted"/>
<dbReference type="PROSITE" id="PS00108">
    <property type="entry name" value="PROTEIN_KINASE_ST"/>
    <property type="match status" value="1"/>
</dbReference>
<dbReference type="Gene3D" id="1.10.510.10">
    <property type="entry name" value="Transferase(Phosphotransferase) domain 1"/>
    <property type="match status" value="1"/>
</dbReference>
<feature type="region of interest" description="Disordered" evidence="13">
    <location>
        <begin position="1"/>
        <end position="119"/>
    </location>
</feature>
<name>A0ABC9WL15_GRUJA</name>
<organism evidence="15 16">
    <name type="scientific">Grus japonensis</name>
    <name type="common">Japanese crane</name>
    <name type="synonym">Red-crowned crane</name>
    <dbReference type="NCBI Taxonomy" id="30415"/>
    <lineage>
        <taxon>Eukaryota</taxon>
        <taxon>Metazoa</taxon>
        <taxon>Chordata</taxon>
        <taxon>Craniata</taxon>
        <taxon>Vertebrata</taxon>
        <taxon>Euteleostomi</taxon>
        <taxon>Archelosauria</taxon>
        <taxon>Archosauria</taxon>
        <taxon>Dinosauria</taxon>
        <taxon>Saurischia</taxon>
        <taxon>Theropoda</taxon>
        <taxon>Coelurosauria</taxon>
        <taxon>Aves</taxon>
        <taxon>Neognathae</taxon>
        <taxon>Neoaves</taxon>
        <taxon>Gruiformes</taxon>
        <taxon>Gruidae</taxon>
        <taxon>Grus</taxon>
    </lineage>
</organism>
<keyword evidence="7" id="KW-0829">Tyrosine-protein kinase</keyword>
<keyword evidence="5 15" id="KW-0418">Kinase</keyword>
<sequence>MVRQAVPLQPVEDDGGADIHLQPVEDPTLEQVEAPEGGCGPVGSPHWSKFLAGPVDPGRQDPRPGQPVKDPTLEQVEAPEGGCGPWEAHVGASSWPDQWTREEGSPRQGRFAGRTCDPVGDPTLEQFAPEGVTDIQTESGADVLVWLELRPGPEAGGVGTSSGCRATFLAGFLGSSEDIKWHTRNMEEEDLSERGLPQIASIMNRVRDLKNKYRNEDNITDELNCTKISADTTDNSGTVNQIMMTTNNPEDWLCFLRRLEKKGIPQMDVSLLNRLIGRYSQAVTALPAEKHSQDESYARILVRFAELKALQDPEEARDQFHLARLNCKKFAFVHVAFAQFELSQGNTKKCKQLLQKAVECSAVPLEMLETALQNFHSQKKQLLSDEEKENLGVSSTQESGLHNIVGNHRSIKKNDSGENSSTVTRLLLGEEKSQELDALVNYHNPLRPLNKSNQAYPFGRVPVKLVTDADDVKTDVPLTASVMKRQISSSKCTAFAAPLLPSETKSSGGDSYDLGDLQLQMLDENSLETANNSTVTLKTKMDTSLGTKREEKVQHQKLKIPEPRSLESQQQQSSFGESYRKQLDQIKLNCVNARKKWPIQEAMTQKSCYREGKQLSLEQSGHPVSRGLSPPDAVSKKSDPSHACGTPSTTYNDYMDCFRTPVVKNNFLPGCQISTPYSQLPYFLPHTPATPFQNQVGLQVPASISSHECLAIQGKVYTILKQIGSGGSSKVFQVLNEKKQLYAVKYVNLEEADQQTVESYKNEIAHLSKLQQHSDKIIRLYGYEITDHHIYMVMECGNIDLNSWLKKKKNIDPLERKSYWKNMLEAVHTIHEYGIIHSDLKPANFLIVDGMLKLIDFGIANQMQPDVTSIIKDSQVGTMNYMPPEAIKDMSSYGENGKSRSKISPKSDVWSLGCILYCMTYGRTPFQHITNPINKLHAIVDPTYEIEFPDIAEKDLQDVLKRCLIRNPKQRISVSELLIHPYVQIQSHCQTGVPNAKGTTEEMKRILGQLVGLNSPNSISRAARTLYEQCNSGKSLDVSAFAKLGSQKSRTTK</sequence>
<accession>A0ABC9WL15</accession>
<feature type="region of interest" description="Disordered" evidence="13">
    <location>
        <begin position="542"/>
        <end position="577"/>
    </location>
</feature>
<evidence type="ECO:0000256" key="7">
    <source>
        <dbReference type="ARBA" id="ARBA00023137"/>
    </source>
</evidence>
<keyword evidence="3" id="KW-0808">Transferase</keyword>